<proteinExistence type="predicted"/>
<keyword evidence="5 7" id="KW-0472">Membrane</keyword>
<keyword evidence="3" id="KW-0256">Endoplasmic reticulum</keyword>
<dbReference type="OrthoDB" id="19981at2759"/>
<dbReference type="RefSeq" id="XP_051361089.1">
    <property type="nucleotide sequence ID" value="XM_051507725.1"/>
</dbReference>
<dbReference type="PANTHER" id="PTHR31394">
    <property type="entry name" value="TRANSMEMBRANE PROTEIN 199"/>
    <property type="match status" value="1"/>
</dbReference>
<evidence type="ECO:0000256" key="2">
    <source>
        <dbReference type="ARBA" id="ARBA00022692"/>
    </source>
</evidence>
<dbReference type="InterPro" id="IPR021013">
    <property type="entry name" value="ATPase_Vma12"/>
</dbReference>
<dbReference type="Proteomes" id="UP001055219">
    <property type="component" value="Unassembled WGS sequence"/>
</dbReference>
<dbReference type="GO" id="GO:0005789">
    <property type="term" value="C:endoplasmic reticulum membrane"/>
    <property type="evidence" value="ECO:0007669"/>
    <property type="project" value="UniProtKB-SubCell"/>
</dbReference>
<dbReference type="EMBL" id="JAGIXG020000035">
    <property type="protein sequence ID" value="KAI6780233.1"/>
    <property type="molecule type" value="Genomic_DNA"/>
</dbReference>
<name>A0A9P9XZ36_9HYPO</name>
<dbReference type="AlphaFoldDB" id="A0A9P9XZ36"/>
<keyword evidence="9" id="KW-1185">Reference proteome</keyword>
<keyword evidence="4 7" id="KW-1133">Transmembrane helix</keyword>
<comment type="caution">
    <text evidence="8">The sequence shown here is derived from an EMBL/GenBank/DDBJ whole genome shotgun (WGS) entry which is preliminary data.</text>
</comment>
<evidence type="ECO:0000256" key="7">
    <source>
        <dbReference type="SAM" id="Phobius"/>
    </source>
</evidence>
<organism evidence="8 9">
    <name type="scientific">Emericellopsis cladophorae</name>
    <dbReference type="NCBI Taxonomy" id="2686198"/>
    <lineage>
        <taxon>Eukaryota</taxon>
        <taxon>Fungi</taxon>
        <taxon>Dikarya</taxon>
        <taxon>Ascomycota</taxon>
        <taxon>Pezizomycotina</taxon>
        <taxon>Sordariomycetes</taxon>
        <taxon>Hypocreomycetidae</taxon>
        <taxon>Hypocreales</taxon>
        <taxon>Bionectriaceae</taxon>
        <taxon>Emericellopsis</taxon>
    </lineage>
</organism>
<comment type="subcellular location">
    <subcellularLocation>
        <location evidence="1">Endoplasmic reticulum membrane</location>
        <topology evidence="1">Multi-pass membrane protein</topology>
    </subcellularLocation>
</comment>
<dbReference type="GO" id="GO:0070072">
    <property type="term" value="P:vacuolar proton-transporting V-type ATPase complex assembly"/>
    <property type="evidence" value="ECO:0007669"/>
    <property type="project" value="InterPro"/>
</dbReference>
<protein>
    <submittedName>
        <fullName evidence="8">Uncharacterized protein</fullName>
    </submittedName>
</protein>
<reference evidence="8" key="1">
    <citation type="journal article" date="2021" name="J Fungi (Basel)">
        <title>Genomic and Metabolomic Analyses of the Marine Fungus Emericellopsis cladophorae: Insights into Saltwater Adaptability Mechanisms and Its Biosynthetic Potential.</title>
        <authorList>
            <person name="Goncalves M.F.M."/>
            <person name="Hilario S."/>
            <person name="Van de Peer Y."/>
            <person name="Esteves A.C."/>
            <person name="Alves A."/>
        </authorList>
    </citation>
    <scope>NUCLEOTIDE SEQUENCE</scope>
    <source>
        <strain evidence="8">MUM 19.33</strain>
    </source>
</reference>
<feature type="region of interest" description="Disordered" evidence="6">
    <location>
        <begin position="1"/>
        <end position="54"/>
    </location>
</feature>
<dbReference type="PANTHER" id="PTHR31394:SF1">
    <property type="entry name" value="TRANSMEMBRANE PROTEIN 199"/>
    <property type="match status" value="1"/>
</dbReference>
<evidence type="ECO:0000256" key="5">
    <source>
        <dbReference type="ARBA" id="ARBA00023136"/>
    </source>
</evidence>
<evidence type="ECO:0000313" key="8">
    <source>
        <dbReference type="EMBL" id="KAI6780233.1"/>
    </source>
</evidence>
<dbReference type="GeneID" id="75829518"/>
<reference evidence="8" key="2">
    <citation type="submission" date="2022-07" db="EMBL/GenBank/DDBJ databases">
        <authorList>
            <person name="Goncalves M.F.M."/>
            <person name="Hilario S."/>
            <person name="Van De Peer Y."/>
            <person name="Esteves A.C."/>
            <person name="Alves A."/>
        </authorList>
    </citation>
    <scope>NUCLEOTIDE SEQUENCE</scope>
    <source>
        <strain evidence="8">MUM 19.33</strain>
    </source>
</reference>
<evidence type="ECO:0000256" key="3">
    <source>
        <dbReference type="ARBA" id="ARBA00022824"/>
    </source>
</evidence>
<feature type="transmembrane region" description="Helical" evidence="7">
    <location>
        <begin position="161"/>
        <end position="184"/>
    </location>
</feature>
<feature type="transmembrane region" description="Helical" evidence="7">
    <location>
        <begin position="190"/>
        <end position="211"/>
    </location>
</feature>
<evidence type="ECO:0000313" key="9">
    <source>
        <dbReference type="Proteomes" id="UP001055219"/>
    </source>
</evidence>
<gene>
    <name evidence="8" type="ORF">J7T54_003012</name>
</gene>
<dbReference type="Pfam" id="PF11712">
    <property type="entry name" value="Vma12"/>
    <property type="match status" value="1"/>
</dbReference>
<evidence type="ECO:0000256" key="6">
    <source>
        <dbReference type="SAM" id="MobiDB-lite"/>
    </source>
</evidence>
<feature type="region of interest" description="Disordered" evidence="6">
    <location>
        <begin position="236"/>
        <end position="296"/>
    </location>
</feature>
<keyword evidence="2 7" id="KW-0812">Transmembrane</keyword>
<sequence>MTAPIVEALERLPNPETASAPQEDDATVSDPEPATATSHPTAPSLEKPTVGSPISHSQILDIYNALKQKGHGTSLESLLVGAKVYVPPPPPKPEPTPEYKALMARLRREAEAQQYKNMTAPQPESFSDRFPHAYASVNAALPKDTGDDDEITYSDVHRQMLLLLNFLVSILGVAGTLWVAARWWSLPARLFLTLGGAIVVAIAEVAVYQIYVWKMGDAKGRQDGAKEVREVIGTWTSGDDAKNTGEGANVSEEGAVAEVNASSPGRQGGVRLASGIRGEDSDGVRRRQAPKMGGQP</sequence>
<evidence type="ECO:0000256" key="1">
    <source>
        <dbReference type="ARBA" id="ARBA00004477"/>
    </source>
</evidence>
<evidence type="ECO:0000256" key="4">
    <source>
        <dbReference type="ARBA" id="ARBA00022989"/>
    </source>
</evidence>
<accession>A0A9P9XZ36</accession>